<dbReference type="PANTHER" id="PTHR11059:SF0">
    <property type="entry name" value="DNA REPAIR PROTEIN RECN"/>
    <property type="match status" value="1"/>
</dbReference>
<evidence type="ECO:0000256" key="8">
    <source>
        <dbReference type="ARBA" id="ARBA00033408"/>
    </source>
</evidence>
<reference evidence="12 13" key="1">
    <citation type="submission" date="2019-02" db="EMBL/GenBank/DDBJ databases">
        <authorList>
            <person name="Fomenkov A."/>
            <person name="Dubinina G."/>
            <person name="Grabovich M."/>
            <person name="Vincze T."/>
            <person name="Roberts R.J."/>
        </authorList>
    </citation>
    <scope>NUCLEOTIDE SEQUENCE [LARGE SCALE GENOMIC DNA]</scope>
    <source>
        <strain evidence="12 13">P</strain>
    </source>
</reference>
<evidence type="ECO:0000259" key="11">
    <source>
        <dbReference type="Pfam" id="PF02463"/>
    </source>
</evidence>
<dbReference type="NCBIfam" id="TIGR00634">
    <property type="entry name" value="recN"/>
    <property type="match status" value="1"/>
</dbReference>
<dbReference type="OrthoDB" id="9806954at2"/>
<keyword evidence="4" id="KW-0547">Nucleotide-binding</keyword>
<keyword evidence="6" id="KW-0067">ATP-binding</keyword>
<dbReference type="InterPro" id="IPR027417">
    <property type="entry name" value="P-loop_NTPase"/>
</dbReference>
<evidence type="ECO:0000256" key="6">
    <source>
        <dbReference type="ARBA" id="ARBA00022840"/>
    </source>
</evidence>
<dbReference type="EMBL" id="CP035807">
    <property type="protein sequence ID" value="QEN03758.1"/>
    <property type="molecule type" value="Genomic_DNA"/>
</dbReference>
<name>A0A5C1Q8R5_9SPIO</name>
<dbReference type="InterPro" id="IPR003395">
    <property type="entry name" value="RecF/RecN/SMC_N"/>
</dbReference>
<comment type="similarity">
    <text evidence="2 9">Belongs to the RecN family.</text>
</comment>
<evidence type="ECO:0000256" key="9">
    <source>
        <dbReference type="PIRNR" id="PIRNR003128"/>
    </source>
</evidence>
<proteinExistence type="inferred from homology"/>
<dbReference type="InterPro" id="IPR004604">
    <property type="entry name" value="DNA_recomb/repair_RecN"/>
</dbReference>
<sequence>MEGPVLEELSVTNYALIDDIQVSFSKGLNILTGETGAGKSLLVGALGLIFGKKGNPSYVRQGCDEANISALVDISGNHEAQRWLLDAGITYEDDQVLIKRNIKNSGRGSQYIQGQGIIRSQLEEFSSLLFDMHGQHEHQSLFSKVNHRKLLDKYGGLNDDVLSLYNKFQEITKLRADIADLEEEETDLGDKLEELNRAIKEIDSAALYDGEEEEIEKDLKLLRNTDKLCYLIDEALSFTNGAKGIVQYLKNLTINIDSLSHIDDVFTPMIKRVKDSYYEMDDINESISDYKRMIDFSPEQLNIKEQRLSEIFKLEKKYGATIKDVLDYSIEAKKEIDKIEGSGNNIEALKGRLKLEQEDILQKAKLLSEGRSKFAKELENRVVAQLKQLSLPNVRFVVDLAPRKDSNGKPSCGPWGMDEVEFLMSMNPGEPLKPVKQIASGGEISRIMLALKSVLADVDSVGCLIFDEIDSGVGGEVALSIGEHLKSLSRNKQVLSITHLASIASCGENHLKVIKSTDGTKTKTEVVKLQDDQRVREIARMLSGECNEASLNHAKELLGIC</sequence>
<evidence type="ECO:0000256" key="7">
    <source>
        <dbReference type="ARBA" id="ARBA00023204"/>
    </source>
</evidence>
<evidence type="ECO:0000313" key="13">
    <source>
        <dbReference type="Proteomes" id="UP000323824"/>
    </source>
</evidence>
<organism evidence="12 13">
    <name type="scientific">Thiospirochaeta perfilievii</name>
    <dbReference type="NCBI Taxonomy" id="252967"/>
    <lineage>
        <taxon>Bacteria</taxon>
        <taxon>Pseudomonadati</taxon>
        <taxon>Spirochaetota</taxon>
        <taxon>Spirochaetia</taxon>
        <taxon>Spirochaetales</taxon>
        <taxon>Spirochaetaceae</taxon>
        <taxon>Thiospirochaeta</taxon>
    </lineage>
</organism>
<dbReference type="GO" id="GO:0043590">
    <property type="term" value="C:bacterial nucleoid"/>
    <property type="evidence" value="ECO:0007669"/>
    <property type="project" value="TreeGrafter"/>
</dbReference>
<reference evidence="12 13" key="2">
    <citation type="submission" date="2019-09" db="EMBL/GenBank/DDBJ databases">
        <title>Complete Genome Sequence and Methylome Analysis of free living Spirochaetas.</title>
        <authorList>
            <person name="Leshcheva N."/>
            <person name="Mikheeva N."/>
        </authorList>
    </citation>
    <scope>NUCLEOTIDE SEQUENCE [LARGE SCALE GENOMIC DNA]</scope>
    <source>
        <strain evidence="12 13">P</strain>
    </source>
</reference>
<evidence type="ECO:0000256" key="4">
    <source>
        <dbReference type="ARBA" id="ARBA00022741"/>
    </source>
</evidence>
<keyword evidence="10" id="KW-0175">Coiled coil</keyword>
<evidence type="ECO:0000256" key="2">
    <source>
        <dbReference type="ARBA" id="ARBA00009441"/>
    </source>
</evidence>
<keyword evidence="5 9" id="KW-0227">DNA damage</keyword>
<keyword evidence="7 9" id="KW-0234">DNA repair</keyword>
<dbReference type="PIRSF" id="PIRSF003128">
    <property type="entry name" value="RecN"/>
    <property type="match status" value="1"/>
</dbReference>
<accession>A0A5C1Q8R5</accession>
<dbReference type="AlphaFoldDB" id="A0A5C1Q8R5"/>
<dbReference type="Gene3D" id="3.40.50.300">
    <property type="entry name" value="P-loop containing nucleotide triphosphate hydrolases"/>
    <property type="match status" value="2"/>
</dbReference>
<dbReference type="GO" id="GO:0006310">
    <property type="term" value="P:DNA recombination"/>
    <property type="evidence" value="ECO:0007669"/>
    <property type="project" value="InterPro"/>
</dbReference>
<dbReference type="KEGG" id="sper:EW093_03260"/>
<dbReference type="SUPFAM" id="SSF52540">
    <property type="entry name" value="P-loop containing nucleoside triphosphate hydrolases"/>
    <property type="match status" value="1"/>
</dbReference>
<feature type="domain" description="RecF/RecN/SMC N-terminal" evidence="11">
    <location>
        <begin position="6"/>
        <end position="521"/>
    </location>
</feature>
<dbReference type="GO" id="GO:0006281">
    <property type="term" value="P:DNA repair"/>
    <property type="evidence" value="ECO:0007669"/>
    <property type="project" value="UniProtKB-KW"/>
</dbReference>
<evidence type="ECO:0000256" key="1">
    <source>
        <dbReference type="ARBA" id="ARBA00003618"/>
    </source>
</evidence>
<dbReference type="CDD" id="cd03241">
    <property type="entry name" value="ABC_RecN"/>
    <property type="match status" value="2"/>
</dbReference>
<evidence type="ECO:0000313" key="12">
    <source>
        <dbReference type="EMBL" id="QEN03758.1"/>
    </source>
</evidence>
<dbReference type="GO" id="GO:0005524">
    <property type="term" value="F:ATP binding"/>
    <property type="evidence" value="ECO:0007669"/>
    <property type="project" value="UniProtKB-KW"/>
</dbReference>
<feature type="coiled-coil region" evidence="10">
    <location>
        <begin position="164"/>
        <end position="201"/>
    </location>
</feature>
<evidence type="ECO:0000256" key="5">
    <source>
        <dbReference type="ARBA" id="ARBA00022763"/>
    </source>
</evidence>
<dbReference type="PANTHER" id="PTHR11059">
    <property type="entry name" value="DNA REPAIR PROTEIN RECN"/>
    <property type="match status" value="1"/>
</dbReference>
<dbReference type="GO" id="GO:0009432">
    <property type="term" value="P:SOS response"/>
    <property type="evidence" value="ECO:0007669"/>
    <property type="project" value="TreeGrafter"/>
</dbReference>
<gene>
    <name evidence="12" type="primary">recN</name>
    <name evidence="12" type="ORF">EW093_03260</name>
</gene>
<evidence type="ECO:0000256" key="10">
    <source>
        <dbReference type="SAM" id="Coils"/>
    </source>
</evidence>
<dbReference type="Proteomes" id="UP000323824">
    <property type="component" value="Chromosome"/>
</dbReference>
<keyword evidence="13" id="KW-1185">Reference proteome</keyword>
<evidence type="ECO:0000256" key="3">
    <source>
        <dbReference type="ARBA" id="ARBA00021315"/>
    </source>
</evidence>
<comment type="function">
    <text evidence="1 9">May be involved in recombinational repair of damaged DNA.</text>
</comment>
<protein>
    <recommendedName>
        <fullName evidence="3 9">DNA repair protein RecN</fullName>
    </recommendedName>
    <alternativeName>
        <fullName evidence="8 9">Recombination protein N</fullName>
    </alternativeName>
</protein>
<dbReference type="Pfam" id="PF02463">
    <property type="entry name" value="SMC_N"/>
    <property type="match status" value="1"/>
</dbReference>